<accession>A0A151GQL7</accession>
<feature type="chain" id="PRO_5007580895" evidence="1">
    <location>
        <begin position="18"/>
        <end position="105"/>
    </location>
</feature>
<protein>
    <submittedName>
        <fullName evidence="2">Uncharacterized protein</fullName>
    </submittedName>
</protein>
<evidence type="ECO:0000313" key="2">
    <source>
        <dbReference type="EMBL" id="KYK59380.1"/>
    </source>
</evidence>
<reference evidence="2 3" key="1">
    <citation type="journal article" date="2016" name="Sci. Rep.">
        <title>Insights into Adaptations to a Near-Obligate Nematode Endoparasitic Lifestyle from the Finished Genome of Drechmeria coniospora.</title>
        <authorList>
            <person name="Zhang L."/>
            <person name="Zhou Z."/>
            <person name="Guo Q."/>
            <person name="Fokkens L."/>
            <person name="Miskei M."/>
            <person name="Pocsi I."/>
            <person name="Zhang W."/>
            <person name="Chen M."/>
            <person name="Wang L."/>
            <person name="Sun Y."/>
            <person name="Donzelli B.G."/>
            <person name="Gibson D.M."/>
            <person name="Nelson D.R."/>
            <person name="Luo J.G."/>
            <person name="Rep M."/>
            <person name="Liu H."/>
            <person name="Yang S."/>
            <person name="Wang J."/>
            <person name="Krasnoff S.B."/>
            <person name="Xu Y."/>
            <person name="Molnar I."/>
            <person name="Lin M."/>
        </authorList>
    </citation>
    <scope>NUCLEOTIDE SEQUENCE [LARGE SCALE GENOMIC DNA]</scope>
    <source>
        <strain evidence="2 3">ARSEF 6962</strain>
    </source>
</reference>
<gene>
    <name evidence="2" type="ORF">DCS_00510</name>
</gene>
<dbReference type="GeneID" id="63713153"/>
<dbReference type="AlphaFoldDB" id="A0A151GQL7"/>
<sequence>MKVSLTTTPLLVATALAMPTNEAEKKFKRVQLADPQNWIPGPRIYPQGIMSIWSNDTADFTANEWPKYIMSKCRENARCTSFQTHQRSSPLFLVSAAWQPFDLDD</sequence>
<keyword evidence="3" id="KW-1185">Reference proteome</keyword>
<feature type="signal peptide" evidence="1">
    <location>
        <begin position="1"/>
        <end position="17"/>
    </location>
</feature>
<comment type="caution">
    <text evidence="2">The sequence shown here is derived from an EMBL/GenBank/DDBJ whole genome shotgun (WGS) entry which is preliminary data.</text>
</comment>
<dbReference type="RefSeq" id="XP_040658732.1">
    <property type="nucleotide sequence ID" value="XM_040797849.1"/>
</dbReference>
<dbReference type="EMBL" id="LAYC01000001">
    <property type="protein sequence ID" value="KYK59380.1"/>
    <property type="molecule type" value="Genomic_DNA"/>
</dbReference>
<organism evidence="2 3">
    <name type="scientific">Drechmeria coniospora</name>
    <name type="common">Nematophagous fungus</name>
    <name type="synonym">Meria coniospora</name>
    <dbReference type="NCBI Taxonomy" id="98403"/>
    <lineage>
        <taxon>Eukaryota</taxon>
        <taxon>Fungi</taxon>
        <taxon>Dikarya</taxon>
        <taxon>Ascomycota</taxon>
        <taxon>Pezizomycotina</taxon>
        <taxon>Sordariomycetes</taxon>
        <taxon>Hypocreomycetidae</taxon>
        <taxon>Hypocreales</taxon>
        <taxon>Ophiocordycipitaceae</taxon>
        <taxon>Drechmeria</taxon>
    </lineage>
</organism>
<evidence type="ECO:0000256" key="1">
    <source>
        <dbReference type="SAM" id="SignalP"/>
    </source>
</evidence>
<name>A0A151GQL7_DRECN</name>
<dbReference type="InParanoid" id="A0A151GQL7"/>
<evidence type="ECO:0000313" key="3">
    <source>
        <dbReference type="Proteomes" id="UP000076580"/>
    </source>
</evidence>
<proteinExistence type="predicted"/>
<keyword evidence="1" id="KW-0732">Signal</keyword>
<dbReference type="Proteomes" id="UP000076580">
    <property type="component" value="Chromosome 01"/>
</dbReference>